<feature type="transmembrane region" description="Helical" evidence="1">
    <location>
        <begin position="178"/>
        <end position="196"/>
    </location>
</feature>
<keyword evidence="3" id="KW-0378">Hydrolase</keyword>
<dbReference type="AlphaFoldDB" id="A0A0M6XPS9"/>
<protein>
    <submittedName>
        <fullName evidence="3">CAAX amino terminal protease self-immunity</fullName>
    </submittedName>
</protein>
<keyword evidence="1" id="KW-0812">Transmembrane</keyword>
<dbReference type="PANTHER" id="PTHR36435:SF1">
    <property type="entry name" value="CAAX AMINO TERMINAL PROTEASE FAMILY PROTEIN"/>
    <property type="match status" value="1"/>
</dbReference>
<reference evidence="3 4" key="1">
    <citation type="submission" date="2015-07" db="EMBL/GenBank/DDBJ databases">
        <authorList>
            <person name="Noorani M."/>
        </authorList>
    </citation>
    <scope>NUCLEOTIDE SEQUENCE [LARGE SCALE GENOMIC DNA]</scope>
    <source>
        <strain evidence="3 4">CECT 5088</strain>
    </source>
</reference>
<keyword evidence="4" id="KW-1185">Reference proteome</keyword>
<dbReference type="EMBL" id="CXPG01000014">
    <property type="protein sequence ID" value="CTQ32607.1"/>
    <property type="molecule type" value="Genomic_DNA"/>
</dbReference>
<feature type="transmembrane region" description="Helical" evidence="1">
    <location>
        <begin position="234"/>
        <end position="259"/>
    </location>
</feature>
<keyword evidence="1" id="KW-1133">Transmembrane helix</keyword>
<dbReference type="RefSeq" id="WP_055682052.1">
    <property type="nucleotide sequence ID" value="NZ_CXPG01000014.1"/>
</dbReference>
<dbReference type="GO" id="GO:0080120">
    <property type="term" value="P:CAAX-box protein maturation"/>
    <property type="evidence" value="ECO:0007669"/>
    <property type="project" value="UniProtKB-ARBA"/>
</dbReference>
<dbReference type="Pfam" id="PF02517">
    <property type="entry name" value="Rce1-like"/>
    <property type="match status" value="1"/>
</dbReference>
<dbReference type="GO" id="GO:0004175">
    <property type="term" value="F:endopeptidase activity"/>
    <property type="evidence" value="ECO:0007669"/>
    <property type="project" value="UniProtKB-ARBA"/>
</dbReference>
<keyword evidence="3" id="KW-0645">Protease</keyword>
<organism evidence="3 4">
    <name type="scientific">Jannaschia rubra</name>
    <dbReference type="NCBI Taxonomy" id="282197"/>
    <lineage>
        <taxon>Bacteria</taxon>
        <taxon>Pseudomonadati</taxon>
        <taxon>Pseudomonadota</taxon>
        <taxon>Alphaproteobacteria</taxon>
        <taxon>Rhodobacterales</taxon>
        <taxon>Roseobacteraceae</taxon>
        <taxon>Jannaschia</taxon>
    </lineage>
</organism>
<feature type="transmembrane region" description="Helical" evidence="1">
    <location>
        <begin position="202"/>
        <end position="222"/>
    </location>
</feature>
<dbReference type="OrthoDB" id="7171777at2"/>
<feature type="transmembrane region" description="Helical" evidence="1">
    <location>
        <begin position="137"/>
        <end position="157"/>
    </location>
</feature>
<dbReference type="GO" id="GO:0006508">
    <property type="term" value="P:proteolysis"/>
    <property type="evidence" value="ECO:0007669"/>
    <property type="project" value="UniProtKB-KW"/>
</dbReference>
<evidence type="ECO:0000313" key="4">
    <source>
        <dbReference type="Proteomes" id="UP000048908"/>
    </source>
</evidence>
<feature type="transmembrane region" description="Helical" evidence="1">
    <location>
        <begin position="102"/>
        <end position="125"/>
    </location>
</feature>
<dbReference type="InterPro" id="IPR003675">
    <property type="entry name" value="Rce1/LyrA-like_dom"/>
</dbReference>
<name>A0A0M6XPS9_9RHOB</name>
<evidence type="ECO:0000259" key="2">
    <source>
        <dbReference type="Pfam" id="PF02517"/>
    </source>
</evidence>
<evidence type="ECO:0000313" key="3">
    <source>
        <dbReference type="EMBL" id="CTQ32607.1"/>
    </source>
</evidence>
<feature type="domain" description="CAAX prenyl protease 2/Lysostaphin resistance protein A-like" evidence="2">
    <location>
        <begin position="142"/>
        <end position="238"/>
    </location>
</feature>
<dbReference type="InterPro" id="IPR052710">
    <property type="entry name" value="CAAX_protease"/>
</dbReference>
<dbReference type="STRING" id="282197.SAMN04488517_101541"/>
<sequence>MWTVEFERFVAPARFRPQIWRLFLGIVLTVAIYAVGIMALLLAVWSLAGTAGLMGWMQNIAAADTPTSVLLMLATFGGMFAGPLVVARLLHRRPAASVLGNGVLRGFVMAAAITVAVFAAALLLMPPGFPLVPNTPLPMFLSFLPLALLGLLVQTGAEEVLFRGYLQGQLAARFRSPLVWMLVPALIFGSLHYDPVTAGSNAIWLVAVATLFGLLAADLTRVTGNIGAAWGLHFVNNATAILIVALDGSLSGLALYVTPFDAADVGTLRPLIVQDALTTVIVWACIRLWLARRATRAAA</sequence>
<evidence type="ECO:0000256" key="1">
    <source>
        <dbReference type="SAM" id="Phobius"/>
    </source>
</evidence>
<dbReference type="PANTHER" id="PTHR36435">
    <property type="entry name" value="SLR1288 PROTEIN"/>
    <property type="match status" value="1"/>
</dbReference>
<keyword evidence="1" id="KW-0472">Membrane</keyword>
<feature type="transmembrane region" description="Helical" evidence="1">
    <location>
        <begin position="68"/>
        <end position="90"/>
    </location>
</feature>
<feature type="transmembrane region" description="Helical" evidence="1">
    <location>
        <begin position="22"/>
        <end position="48"/>
    </location>
</feature>
<feature type="transmembrane region" description="Helical" evidence="1">
    <location>
        <begin position="271"/>
        <end position="290"/>
    </location>
</feature>
<accession>A0A0M6XPS9</accession>
<proteinExistence type="predicted"/>
<gene>
    <name evidence="3" type="ORF">JAN5088_01378</name>
</gene>
<dbReference type="Proteomes" id="UP000048908">
    <property type="component" value="Unassembled WGS sequence"/>
</dbReference>